<name>A0A1V9YJX9_ACHHY</name>
<keyword evidence="3" id="KW-0813">Transport</keyword>
<dbReference type="GO" id="GO:0006606">
    <property type="term" value="P:protein import into nucleus"/>
    <property type="evidence" value="ECO:0007669"/>
    <property type="project" value="TreeGrafter"/>
</dbReference>
<organism evidence="5 6">
    <name type="scientific">Achlya hypogyna</name>
    <name type="common">Oomycete</name>
    <name type="synonym">Protoachlya hypogyna</name>
    <dbReference type="NCBI Taxonomy" id="1202772"/>
    <lineage>
        <taxon>Eukaryota</taxon>
        <taxon>Sar</taxon>
        <taxon>Stramenopiles</taxon>
        <taxon>Oomycota</taxon>
        <taxon>Saprolegniomycetes</taxon>
        <taxon>Saprolegniales</taxon>
        <taxon>Achlyaceae</taxon>
        <taxon>Achlya</taxon>
    </lineage>
</organism>
<accession>A0A1V9YJX9</accession>
<evidence type="ECO:0000313" key="6">
    <source>
        <dbReference type="Proteomes" id="UP000243579"/>
    </source>
</evidence>
<gene>
    <name evidence="5" type="ORF">ACHHYP_11112</name>
</gene>
<dbReference type="InterPro" id="IPR016024">
    <property type="entry name" value="ARM-type_fold"/>
</dbReference>
<evidence type="ECO:0000256" key="3">
    <source>
        <dbReference type="ARBA" id="ARBA00022448"/>
    </source>
</evidence>
<protein>
    <recommendedName>
        <fullName evidence="7">Exportin-1/Importin-beta-like domain-containing protein</fullName>
    </recommendedName>
</protein>
<dbReference type="AlphaFoldDB" id="A0A1V9YJX9"/>
<keyword evidence="6" id="KW-1185">Reference proteome</keyword>
<dbReference type="Gene3D" id="1.25.10.10">
    <property type="entry name" value="Leucine-rich Repeat Variant"/>
    <property type="match status" value="1"/>
</dbReference>
<dbReference type="InterPro" id="IPR011989">
    <property type="entry name" value="ARM-like"/>
</dbReference>
<dbReference type="GO" id="GO:0005737">
    <property type="term" value="C:cytoplasm"/>
    <property type="evidence" value="ECO:0007669"/>
    <property type="project" value="TreeGrafter"/>
</dbReference>
<dbReference type="InterPro" id="IPR051345">
    <property type="entry name" value="Importin_beta-like_NTR"/>
</dbReference>
<dbReference type="PANTHER" id="PTHR12363">
    <property type="entry name" value="TRANSPORTIN 3 AND IMPORTIN 13"/>
    <property type="match status" value="1"/>
</dbReference>
<evidence type="ECO:0000313" key="5">
    <source>
        <dbReference type="EMBL" id="OQR85986.1"/>
    </source>
</evidence>
<dbReference type="OrthoDB" id="435593at2759"/>
<comment type="similarity">
    <text evidence="2">Belongs to the importin beta family.</text>
</comment>
<evidence type="ECO:0008006" key="7">
    <source>
        <dbReference type="Google" id="ProtNLM"/>
    </source>
</evidence>
<dbReference type="GO" id="GO:0005634">
    <property type="term" value="C:nucleus"/>
    <property type="evidence" value="ECO:0007669"/>
    <property type="project" value="UniProtKB-SubCell"/>
</dbReference>
<evidence type="ECO:0000256" key="1">
    <source>
        <dbReference type="ARBA" id="ARBA00004123"/>
    </source>
</evidence>
<keyword evidence="4" id="KW-0539">Nucleus</keyword>
<dbReference type="STRING" id="1202772.A0A1V9YJX9"/>
<reference evidence="5 6" key="1">
    <citation type="journal article" date="2014" name="Genome Biol. Evol.">
        <title>The secreted proteins of Achlya hypogyna and Thraustotheca clavata identify the ancestral oomycete secretome and reveal gene acquisitions by horizontal gene transfer.</title>
        <authorList>
            <person name="Misner I."/>
            <person name="Blouin N."/>
            <person name="Leonard G."/>
            <person name="Richards T.A."/>
            <person name="Lane C.E."/>
        </authorList>
    </citation>
    <scope>NUCLEOTIDE SEQUENCE [LARGE SCALE GENOMIC DNA]</scope>
    <source>
        <strain evidence="5 6">ATCC 48635</strain>
    </source>
</reference>
<proteinExistence type="inferred from homology"/>
<dbReference type="Proteomes" id="UP000243579">
    <property type="component" value="Unassembled WGS sequence"/>
</dbReference>
<evidence type="ECO:0000256" key="2">
    <source>
        <dbReference type="ARBA" id="ARBA00007991"/>
    </source>
</evidence>
<dbReference type="PANTHER" id="PTHR12363:SF33">
    <property type="entry name" value="IMPORTIN-13"/>
    <property type="match status" value="1"/>
</dbReference>
<comment type="subcellular location">
    <subcellularLocation>
        <location evidence="1">Nucleus</location>
    </subcellularLocation>
</comment>
<comment type="caution">
    <text evidence="5">The sequence shown here is derived from an EMBL/GenBank/DDBJ whole genome shotgun (WGS) entry which is preliminary data.</text>
</comment>
<dbReference type="SUPFAM" id="SSF48371">
    <property type="entry name" value="ARM repeat"/>
    <property type="match status" value="1"/>
</dbReference>
<evidence type="ECO:0000256" key="4">
    <source>
        <dbReference type="ARBA" id="ARBA00023242"/>
    </source>
</evidence>
<dbReference type="EMBL" id="JNBR01001545">
    <property type="protein sequence ID" value="OQR85986.1"/>
    <property type="molecule type" value="Genomic_DNA"/>
</dbReference>
<sequence length="958" mass="101790">MATPSRTALQVLSAIRKVLAGHTDPEERRRADAFLQTFQRTTDVLPVCMGLLQSEGLESHEHLFLVNTLYRALCSRGSRDHPRFKGVDTTVGATELLGPCFQRLCQHVDASISLNSSFLIASQYACCVAVCLLATTDGNVLGSLAQLTAATHASCGDMAVITVLQLLPEEVHNKRMLLRKEHRQLWEASVKAESSAILSTLERCWEAAVAQRANGISALQTKRENRLLQTFGTWVVHGDVPPDAIAASPMMAAAFDTAAKLTPESDLALEVLQDIVYACTTASHAPLLRPLVAFSEALGSHALEHAHDLQPDLLVQIAATAAACGEQALMCGLLVPAAMPRPFLDVLLGFACVHDTMAAAKALDFWVAFRSAMAAAPGDEARHWDLAYVPAVLRHVVASTALDRCRDPNHDDVVQHRKDMRNAVRLLTQAAPQYQDELVQDLVCTIFTEFGDLGAGAADAHVATCYSIEAALHALSALTKSIPDADDTFMPRLLAGLAALASPVHEFAARALLRTITVFLSVIPGWIEHHPPALPWVHGILLKALACPEDAALCTMRNAEDHIGAVALLKLATKCAPVLRASDLDWAGTMLAVYRANLQPAPVLSDKSLHLVLEAFACVAIGGLADYYSAAAPVVAPLTALMCDTLATAFAHRAHDEALHVLVLVLGHLTTLTQALPATASSSPHPMLGVLERHWGALFQPLLGCAEVQPAVNAFFAAVYRTLGPEAASVAMAVVPHLAAAYGATRSEGVVRVLQATLPCATESPALQSAILAALELVVLDNTRHALASDAAAARVESVGACVVAYGDYAPLLLAQSSVVPTMLAIVLQALATGPAQVLAVLPVVNALWAWRSAAGPLQASVSALLTPEATIELLARLISAAATDSAATDATAHALLNARGAFPRDTLLGLVRTAVHADQFATVSDQTKRDIVETLFHTDDKVASSRKVGRFLKHFRR</sequence>